<dbReference type="HOGENOM" id="CLU_2159899_0_0_1"/>
<protein>
    <submittedName>
        <fullName evidence="1">Uncharacterized protein</fullName>
    </submittedName>
</protein>
<dbReference type="Proteomes" id="UP000053989">
    <property type="component" value="Unassembled WGS sequence"/>
</dbReference>
<keyword evidence="2" id="KW-1185">Reference proteome</keyword>
<name>A0A0C3D566_9AGAM</name>
<reference evidence="2" key="2">
    <citation type="submission" date="2015-01" db="EMBL/GenBank/DDBJ databases">
        <title>Evolutionary Origins and Diversification of the Mycorrhizal Mutualists.</title>
        <authorList>
            <consortium name="DOE Joint Genome Institute"/>
            <consortium name="Mycorrhizal Genomics Consortium"/>
            <person name="Kohler A."/>
            <person name="Kuo A."/>
            <person name="Nagy L.G."/>
            <person name="Floudas D."/>
            <person name="Copeland A."/>
            <person name="Barry K.W."/>
            <person name="Cichocki N."/>
            <person name="Veneault-Fourrey C."/>
            <person name="LaButti K."/>
            <person name="Lindquist E.A."/>
            <person name="Lipzen A."/>
            <person name="Lundell T."/>
            <person name="Morin E."/>
            <person name="Murat C."/>
            <person name="Riley R."/>
            <person name="Ohm R."/>
            <person name="Sun H."/>
            <person name="Tunlid A."/>
            <person name="Henrissat B."/>
            <person name="Grigoriev I.V."/>
            <person name="Hibbett D.S."/>
            <person name="Martin F."/>
        </authorList>
    </citation>
    <scope>NUCLEOTIDE SEQUENCE [LARGE SCALE GENOMIC DNA]</scope>
    <source>
        <strain evidence="2">Foug A</strain>
    </source>
</reference>
<evidence type="ECO:0000313" key="1">
    <source>
        <dbReference type="EMBL" id="KIM51549.1"/>
    </source>
</evidence>
<reference evidence="1 2" key="1">
    <citation type="submission" date="2014-04" db="EMBL/GenBank/DDBJ databases">
        <authorList>
            <consortium name="DOE Joint Genome Institute"/>
            <person name="Kuo A."/>
            <person name="Kohler A."/>
            <person name="Nagy L.G."/>
            <person name="Floudas D."/>
            <person name="Copeland A."/>
            <person name="Barry K.W."/>
            <person name="Cichocki N."/>
            <person name="Veneault-Fourrey C."/>
            <person name="LaButti K."/>
            <person name="Lindquist E.A."/>
            <person name="Lipzen A."/>
            <person name="Lundell T."/>
            <person name="Morin E."/>
            <person name="Murat C."/>
            <person name="Sun H."/>
            <person name="Tunlid A."/>
            <person name="Henrissat B."/>
            <person name="Grigoriev I.V."/>
            <person name="Hibbett D.S."/>
            <person name="Martin F."/>
            <person name="Nordberg H.P."/>
            <person name="Cantor M.N."/>
            <person name="Hua S.X."/>
        </authorList>
    </citation>
    <scope>NUCLEOTIDE SEQUENCE [LARGE SCALE GENOMIC DNA]</scope>
    <source>
        <strain evidence="1 2">Foug A</strain>
    </source>
</reference>
<sequence length="111" mass="12198">MNQHLRRIRNSGIEGITGSSGQGAFAVLLQASLSVLISRDKFLVTVPVPVYDGCRWPVSCNLTTLALRLPHFLDHRPPIIHPTVKISATEGDGDLYIIPFPFPSRSPAPFH</sequence>
<organism evidence="1 2">
    <name type="scientific">Scleroderma citrinum Foug A</name>
    <dbReference type="NCBI Taxonomy" id="1036808"/>
    <lineage>
        <taxon>Eukaryota</taxon>
        <taxon>Fungi</taxon>
        <taxon>Dikarya</taxon>
        <taxon>Basidiomycota</taxon>
        <taxon>Agaricomycotina</taxon>
        <taxon>Agaricomycetes</taxon>
        <taxon>Agaricomycetidae</taxon>
        <taxon>Boletales</taxon>
        <taxon>Sclerodermatineae</taxon>
        <taxon>Sclerodermataceae</taxon>
        <taxon>Scleroderma</taxon>
    </lineage>
</organism>
<dbReference type="InParanoid" id="A0A0C3D566"/>
<proteinExistence type="predicted"/>
<evidence type="ECO:0000313" key="2">
    <source>
        <dbReference type="Proteomes" id="UP000053989"/>
    </source>
</evidence>
<dbReference type="EMBL" id="KN822251">
    <property type="protein sequence ID" value="KIM51549.1"/>
    <property type="molecule type" value="Genomic_DNA"/>
</dbReference>
<dbReference type="AlphaFoldDB" id="A0A0C3D566"/>
<accession>A0A0C3D566</accession>
<gene>
    <name evidence="1" type="ORF">SCLCIDRAFT_1224392</name>
</gene>